<feature type="compositionally biased region" description="Polar residues" evidence="1">
    <location>
        <begin position="78"/>
        <end position="99"/>
    </location>
</feature>
<name>A0ABR0KGH7_9EURO</name>
<keyword evidence="3" id="KW-1185">Reference proteome</keyword>
<organism evidence="2 3">
    <name type="scientific">Lithohypha guttulata</name>
    <dbReference type="NCBI Taxonomy" id="1690604"/>
    <lineage>
        <taxon>Eukaryota</taxon>
        <taxon>Fungi</taxon>
        <taxon>Dikarya</taxon>
        <taxon>Ascomycota</taxon>
        <taxon>Pezizomycotina</taxon>
        <taxon>Eurotiomycetes</taxon>
        <taxon>Chaetothyriomycetidae</taxon>
        <taxon>Chaetothyriales</taxon>
        <taxon>Trichomeriaceae</taxon>
        <taxon>Lithohypha</taxon>
    </lineage>
</organism>
<sequence>MAGPQDGNETGTSPSSDDHLIASVINDIVDYKIKSFAMTSSQNFDASGYHPYDRQIGGAESDTYQTSSTPAYEGYRDSSANQARDSAQSSAGYSTQRGR</sequence>
<evidence type="ECO:0000313" key="3">
    <source>
        <dbReference type="Proteomes" id="UP001345013"/>
    </source>
</evidence>
<evidence type="ECO:0000313" key="2">
    <source>
        <dbReference type="EMBL" id="KAK5095759.1"/>
    </source>
</evidence>
<accession>A0ABR0KGH7</accession>
<protein>
    <submittedName>
        <fullName evidence="2">Uncharacterized protein</fullName>
    </submittedName>
</protein>
<reference evidence="2 3" key="1">
    <citation type="submission" date="2023-08" db="EMBL/GenBank/DDBJ databases">
        <title>Black Yeasts Isolated from many extreme environments.</title>
        <authorList>
            <person name="Coleine C."/>
            <person name="Stajich J.E."/>
            <person name="Selbmann L."/>
        </authorList>
    </citation>
    <scope>NUCLEOTIDE SEQUENCE [LARGE SCALE GENOMIC DNA]</scope>
    <source>
        <strain evidence="2 3">CCFEE 5885</strain>
    </source>
</reference>
<proteinExistence type="predicted"/>
<dbReference type="EMBL" id="JAVRRG010000026">
    <property type="protein sequence ID" value="KAK5095759.1"/>
    <property type="molecule type" value="Genomic_DNA"/>
</dbReference>
<dbReference type="Proteomes" id="UP001345013">
    <property type="component" value="Unassembled WGS sequence"/>
</dbReference>
<evidence type="ECO:0000256" key="1">
    <source>
        <dbReference type="SAM" id="MobiDB-lite"/>
    </source>
</evidence>
<gene>
    <name evidence="2" type="ORF">LTR24_002976</name>
</gene>
<comment type="caution">
    <text evidence="2">The sequence shown here is derived from an EMBL/GenBank/DDBJ whole genome shotgun (WGS) entry which is preliminary data.</text>
</comment>
<feature type="region of interest" description="Disordered" evidence="1">
    <location>
        <begin position="43"/>
        <end position="99"/>
    </location>
</feature>